<feature type="domain" description="Transposase-associated" evidence="1">
    <location>
        <begin position="2"/>
        <end position="57"/>
    </location>
</feature>
<dbReference type="PANTHER" id="PTHR10775">
    <property type="entry name" value="OS08G0208400 PROTEIN"/>
    <property type="match status" value="1"/>
</dbReference>
<accession>A0AAV5FJP1</accession>
<reference evidence="2" key="1">
    <citation type="journal article" date="2018" name="DNA Res.">
        <title>Multiple hybrid de novo genome assembly of finger millet, an orphan allotetraploid crop.</title>
        <authorList>
            <person name="Hatakeyama M."/>
            <person name="Aluri S."/>
            <person name="Balachadran M.T."/>
            <person name="Sivarajan S.R."/>
            <person name="Patrignani A."/>
            <person name="Gruter S."/>
            <person name="Poveda L."/>
            <person name="Shimizu-Inatsugi R."/>
            <person name="Baeten J."/>
            <person name="Francoijs K.J."/>
            <person name="Nataraja K.N."/>
            <person name="Reddy Y.A.N."/>
            <person name="Phadnis S."/>
            <person name="Ravikumar R.L."/>
            <person name="Schlapbach R."/>
            <person name="Sreeman S.M."/>
            <person name="Shimizu K.K."/>
        </authorList>
    </citation>
    <scope>NUCLEOTIDE SEQUENCE</scope>
</reference>
<gene>
    <name evidence="2" type="primary">gb23738</name>
    <name evidence="2" type="ORF">PR202_gb23738</name>
</gene>
<dbReference type="Pfam" id="PF13963">
    <property type="entry name" value="Transpos_assoc"/>
    <property type="match status" value="1"/>
</dbReference>
<organism evidence="2 3">
    <name type="scientific">Eleusine coracana subsp. coracana</name>
    <dbReference type="NCBI Taxonomy" id="191504"/>
    <lineage>
        <taxon>Eukaryota</taxon>
        <taxon>Viridiplantae</taxon>
        <taxon>Streptophyta</taxon>
        <taxon>Embryophyta</taxon>
        <taxon>Tracheophyta</taxon>
        <taxon>Spermatophyta</taxon>
        <taxon>Magnoliopsida</taxon>
        <taxon>Liliopsida</taxon>
        <taxon>Poales</taxon>
        <taxon>Poaceae</taxon>
        <taxon>PACMAD clade</taxon>
        <taxon>Chloridoideae</taxon>
        <taxon>Cynodonteae</taxon>
        <taxon>Eleusininae</taxon>
        <taxon>Eleusine</taxon>
    </lineage>
</organism>
<name>A0AAV5FJP1_ELECO</name>
<evidence type="ECO:0000259" key="1">
    <source>
        <dbReference type="Pfam" id="PF13963"/>
    </source>
</evidence>
<evidence type="ECO:0000313" key="2">
    <source>
        <dbReference type="EMBL" id="GJN35014.1"/>
    </source>
</evidence>
<dbReference type="AlphaFoldDB" id="A0AAV5FJP1"/>
<proteinExistence type="predicted"/>
<evidence type="ECO:0000313" key="3">
    <source>
        <dbReference type="Proteomes" id="UP001054889"/>
    </source>
</evidence>
<dbReference type="PANTHER" id="PTHR10775:SF185">
    <property type="entry name" value="OS08G0208400 PROTEIN"/>
    <property type="match status" value="1"/>
</dbReference>
<comment type="caution">
    <text evidence="2">The sequence shown here is derived from an EMBL/GenBank/DDBJ whole genome shotgun (WGS) entry which is preliminary data.</text>
</comment>
<keyword evidence="3" id="KW-1185">Reference proteome</keyword>
<protein>
    <recommendedName>
        <fullName evidence="1">Transposase-associated domain-containing protein</fullName>
    </recommendedName>
</protein>
<reference evidence="2" key="2">
    <citation type="submission" date="2021-12" db="EMBL/GenBank/DDBJ databases">
        <title>Resequencing data analysis of finger millet.</title>
        <authorList>
            <person name="Hatakeyama M."/>
            <person name="Aluri S."/>
            <person name="Balachadran M.T."/>
            <person name="Sivarajan S.R."/>
            <person name="Poveda L."/>
            <person name="Shimizu-Inatsugi R."/>
            <person name="Schlapbach R."/>
            <person name="Sreeman S.M."/>
            <person name="Shimizu K.K."/>
        </authorList>
    </citation>
    <scope>NUCLEOTIDE SEQUENCE</scope>
</reference>
<dbReference type="InterPro" id="IPR029480">
    <property type="entry name" value="Transpos_assoc"/>
</dbReference>
<dbReference type="Proteomes" id="UP001054889">
    <property type="component" value="Unassembled WGS sequence"/>
</dbReference>
<dbReference type="EMBL" id="BQKI01000086">
    <property type="protein sequence ID" value="GJN35014.1"/>
    <property type="molecule type" value="Genomic_DNA"/>
</dbReference>
<sequence length="213" mass="24292">MNSFIAFAFRNSAVGNKILCPCRVCVNSFWRYASEVREHLICYRFLKGYRIWTLHGESSSSSVNNGNVDFPEVMEQATEEDDISEFIRDLACGLDDREDMDDDGSFQPLDNDLETIRKLAADNSQELYPGCEKNSKLRFLVRLLHMKLVGGWTDRSFDLLVDLLADALPKGSALPKNFYEAKKLVKSVGLGYTSIHACENNCILYWKEHEKSN</sequence>